<evidence type="ECO:0000256" key="2">
    <source>
        <dbReference type="ARBA" id="ARBA00022692"/>
    </source>
</evidence>
<protein>
    <recommendedName>
        <fullName evidence="7">Major facilitator superfamily (MFS) profile domain-containing protein</fullName>
    </recommendedName>
</protein>
<comment type="subcellular location">
    <subcellularLocation>
        <location evidence="1">Membrane</location>
        <topology evidence="1">Multi-pass membrane protein</topology>
    </subcellularLocation>
</comment>
<dbReference type="Proteomes" id="UP001161757">
    <property type="component" value="Unassembled WGS sequence"/>
</dbReference>
<keyword evidence="3 6" id="KW-1133">Transmembrane helix</keyword>
<feature type="transmembrane region" description="Helical" evidence="6">
    <location>
        <begin position="383"/>
        <end position="403"/>
    </location>
</feature>
<evidence type="ECO:0000256" key="5">
    <source>
        <dbReference type="SAM" id="MobiDB-lite"/>
    </source>
</evidence>
<evidence type="ECO:0000313" key="9">
    <source>
        <dbReference type="Proteomes" id="UP001161757"/>
    </source>
</evidence>
<dbReference type="GO" id="GO:0016020">
    <property type="term" value="C:membrane"/>
    <property type="evidence" value="ECO:0007669"/>
    <property type="project" value="UniProtKB-SubCell"/>
</dbReference>
<keyword evidence="2 6" id="KW-0812">Transmembrane</keyword>
<evidence type="ECO:0000256" key="6">
    <source>
        <dbReference type="SAM" id="Phobius"/>
    </source>
</evidence>
<feature type="transmembrane region" description="Helical" evidence="6">
    <location>
        <begin position="185"/>
        <end position="205"/>
    </location>
</feature>
<accession>A0AAN6EW07</accession>
<evidence type="ECO:0000313" key="8">
    <source>
        <dbReference type="EMBL" id="KAJ8990867.1"/>
    </source>
</evidence>
<reference evidence="8" key="1">
    <citation type="submission" date="2023-01" db="EMBL/GenBank/DDBJ databases">
        <title>Exophiala dermititidis isolated from Cystic Fibrosis Patient.</title>
        <authorList>
            <person name="Kurbessoian T."/>
            <person name="Crocker A."/>
            <person name="Murante D."/>
            <person name="Hogan D.A."/>
            <person name="Stajich J.E."/>
        </authorList>
    </citation>
    <scope>NUCLEOTIDE SEQUENCE</scope>
    <source>
        <strain evidence="8">Ex8</strain>
    </source>
</reference>
<proteinExistence type="predicted"/>
<feature type="transmembrane region" description="Helical" evidence="6">
    <location>
        <begin position="277"/>
        <end position="297"/>
    </location>
</feature>
<dbReference type="Gene3D" id="1.20.1250.20">
    <property type="entry name" value="MFS general substrate transporter like domains"/>
    <property type="match status" value="2"/>
</dbReference>
<dbReference type="EMBL" id="JAJGCB010000009">
    <property type="protein sequence ID" value="KAJ8990867.1"/>
    <property type="molecule type" value="Genomic_DNA"/>
</dbReference>
<evidence type="ECO:0000256" key="1">
    <source>
        <dbReference type="ARBA" id="ARBA00004141"/>
    </source>
</evidence>
<evidence type="ECO:0000256" key="3">
    <source>
        <dbReference type="ARBA" id="ARBA00022989"/>
    </source>
</evidence>
<feature type="transmembrane region" description="Helical" evidence="6">
    <location>
        <begin position="415"/>
        <end position="434"/>
    </location>
</feature>
<dbReference type="InterPro" id="IPR036259">
    <property type="entry name" value="MFS_trans_sf"/>
</dbReference>
<keyword evidence="4 6" id="KW-0472">Membrane</keyword>
<organism evidence="8 9">
    <name type="scientific">Exophiala dermatitidis</name>
    <name type="common">Black yeast-like fungus</name>
    <name type="synonym">Wangiella dermatitidis</name>
    <dbReference type="NCBI Taxonomy" id="5970"/>
    <lineage>
        <taxon>Eukaryota</taxon>
        <taxon>Fungi</taxon>
        <taxon>Dikarya</taxon>
        <taxon>Ascomycota</taxon>
        <taxon>Pezizomycotina</taxon>
        <taxon>Eurotiomycetes</taxon>
        <taxon>Chaetothyriomycetidae</taxon>
        <taxon>Chaetothyriales</taxon>
        <taxon>Herpotrichiellaceae</taxon>
        <taxon>Exophiala</taxon>
    </lineage>
</organism>
<dbReference type="PANTHER" id="PTHR42718:SF1">
    <property type="entry name" value="LOW AFFINITY AMMONIUM TRANSPORTER"/>
    <property type="match status" value="1"/>
</dbReference>
<feature type="compositionally biased region" description="Basic and acidic residues" evidence="5">
    <location>
        <begin position="73"/>
        <end position="82"/>
    </location>
</feature>
<dbReference type="GO" id="GO:0022857">
    <property type="term" value="F:transmembrane transporter activity"/>
    <property type="evidence" value="ECO:0007669"/>
    <property type="project" value="InterPro"/>
</dbReference>
<dbReference type="PROSITE" id="PS50850">
    <property type="entry name" value="MFS"/>
    <property type="match status" value="1"/>
</dbReference>
<sequence length="590" mass="63647">MTAQQEPSSVQGPGASSVSSSDASDNDNVHEKSLESPESADCLNLTEKPAETMDTDTSKESAAVPIRTITRTRSTDLARHETATASSIHPTQSLTQSISRVPTATKPPEFSLIHEVLFVTVISAAQLLTQAALAMSIAPLHIIGNTFHTTNPGQLSWLPAAYSLTVGTFILPAGRWGDLYGHRKLFVFGYLWFAVWSAVAGFAAFSHSLVFFAFCRAMQGIGPALLLPNGIAVLSRTYPPGPRKNMVLSLFGATAPGGYLVGAVFSGIFAEHAWWPWTYWLLAIVSAIMGVLVILVVPRMPVAGPTESRWKELDVVGTVLGVVGLIFFNFAWNQGPAAGWEKVYVYVLLIVGVLFLVVFFWYEKAKAAFPLIPMSSFSTDTRLVFGCIAAGWASFGIWVFYLWQFLELLRGQTVLLTAAQIVPTAISGAIAAIVTGRLIAIMQPGWIMLASMLAFLVGTILLATMPVKQTYWAQAFVSLIVTCWGMDMSFPSGVIVLSNHMPPEHQGLAASLINTVVNYSISIGLGMAGTVEVHVNSGGANELKGYRGAWYLGIGLDGLGVLLAIWLILSWRATIKAKEKADWEDAQTQA</sequence>
<dbReference type="CDD" id="cd17476">
    <property type="entry name" value="MFS_Amf1_MDR_like"/>
    <property type="match status" value="1"/>
</dbReference>
<feature type="compositionally biased region" description="Basic and acidic residues" evidence="5">
    <location>
        <begin position="48"/>
        <end position="59"/>
    </location>
</feature>
<feature type="compositionally biased region" description="Low complexity" evidence="5">
    <location>
        <begin position="7"/>
        <end position="23"/>
    </location>
</feature>
<feature type="region of interest" description="Disordered" evidence="5">
    <location>
        <begin position="1"/>
        <end position="100"/>
    </location>
</feature>
<gene>
    <name evidence="8" type="ORF">HRR80_004930</name>
</gene>
<comment type="caution">
    <text evidence="8">The sequence shown here is derived from an EMBL/GenBank/DDBJ whole genome shotgun (WGS) entry which is preliminary data.</text>
</comment>
<name>A0AAN6EW07_EXODE</name>
<feature type="transmembrane region" description="Helical" evidence="6">
    <location>
        <begin position="155"/>
        <end position="173"/>
    </location>
</feature>
<dbReference type="SUPFAM" id="SSF103473">
    <property type="entry name" value="MFS general substrate transporter"/>
    <property type="match status" value="1"/>
</dbReference>
<dbReference type="PANTHER" id="PTHR42718">
    <property type="entry name" value="MAJOR FACILITATOR SUPERFAMILY MULTIDRUG TRANSPORTER MFSC"/>
    <property type="match status" value="1"/>
</dbReference>
<evidence type="ECO:0000256" key="4">
    <source>
        <dbReference type="ARBA" id="ARBA00023136"/>
    </source>
</evidence>
<dbReference type="InterPro" id="IPR020846">
    <property type="entry name" value="MFS_dom"/>
</dbReference>
<feature type="compositionally biased region" description="Polar residues" evidence="5">
    <location>
        <begin position="83"/>
        <end position="100"/>
    </location>
</feature>
<feature type="transmembrane region" description="Helical" evidence="6">
    <location>
        <begin position="471"/>
        <end position="496"/>
    </location>
</feature>
<feature type="transmembrane region" description="Helical" evidence="6">
    <location>
        <begin position="446"/>
        <end position="465"/>
    </location>
</feature>
<evidence type="ECO:0000259" key="7">
    <source>
        <dbReference type="PROSITE" id="PS50850"/>
    </source>
</evidence>
<dbReference type="AlphaFoldDB" id="A0AAN6EW07"/>
<feature type="transmembrane region" description="Helical" evidence="6">
    <location>
        <begin position="508"/>
        <end position="528"/>
    </location>
</feature>
<feature type="transmembrane region" description="Helical" evidence="6">
    <location>
        <begin position="246"/>
        <end position="265"/>
    </location>
</feature>
<feature type="transmembrane region" description="Helical" evidence="6">
    <location>
        <begin position="548"/>
        <end position="569"/>
    </location>
</feature>
<feature type="transmembrane region" description="Helical" evidence="6">
    <location>
        <begin position="344"/>
        <end position="362"/>
    </location>
</feature>
<dbReference type="Pfam" id="PF07690">
    <property type="entry name" value="MFS_1"/>
    <property type="match status" value="1"/>
</dbReference>
<dbReference type="InterPro" id="IPR011701">
    <property type="entry name" value="MFS"/>
</dbReference>
<feature type="transmembrane region" description="Helical" evidence="6">
    <location>
        <begin position="313"/>
        <end position="332"/>
    </location>
</feature>
<feature type="domain" description="Major facilitator superfamily (MFS) profile" evidence="7">
    <location>
        <begin position="118"/>
        <end position="572"/>
    </location>
</feature>